<keyword evidence="1" id="KW-0472">Membrane</keyword>
<name>A0A1G4KGQ5_9SACH</name>
<proteinExistence type="predicted"/>
<dbReference type="EMBL" id="LT598453">
    <property type="protein sequence ID" value="SCV03695.1"/>
    <property type="molecule type" value="Genomic_DNA"/>
</dbReference>
<dbReference type="OrthoDB" id="4082764at2759"/>
<keyword evidence="1" id="KW-1133">Transmembrane helix</keyword>
<evidence type="ECO:0000313" key="2">
    <source>
        <dbReference type="EMBL" id="SCV03695.1"/>
    </source>
</evidence>
<gene>
    <name evidence="2" type="ORF">LANO_0G05688G</name>
</gene>
<sequence>MSKKGSVKKSIKQVDASLHEPINRDVPPTIYGTNLKPELASAALNLSVDFLKQQQALANHFLVCHPKTIAFVLLGSFIYLVPNVNLPRNTRSVISFAIQFVLMNRVQLLTCGVVVAIVASVLFTLLSKFTDSFFKEKINQVIDSDGSVLFDCKLTELAGGIVKDKKKLQNTQIILYRETPIALVSVLANSGVSDNDSLVMGVSTIGCRRVYAKSGIVEDLLDWAVIRTKNIQSEGSNDTSNSMKLLVEVYSFDNNVKDVLKKKGYSLVKSCNLSESKLLGGLFGVQKELWGVQFHYDAKKQK</sequence>
<reference evidence="3" key="1">
    <citation type="submission" date="2016-03" db="EMBL/GenBank/DDBJ databases">
        <authorList>
            <person name="Devillers Hugo."/>
        </authorList>
    </citation>
    <scope>NUCLEOTIDE SEQUENCE [LARGE SCALE GENOMIC DNA]</scope>
</reference>
<protein>
    <submittedName>
        <fullName evidence="2">LANO_0G05688g1_1</fullName>
    </submittedName>
</protein>
<dbReference type="Pfam" id="PF11124">
    <property type="entry name" value="Pho86"/>
    <property type="match status" value="1"/>
</dbReference>
<evidence type="ECO:0000256" key="1">
    <source>
        <dbReference type="SAM" id="Phobius"/>
    </source>
</evidence>
<dbReference type="AlphaFoldDB" id="A0A1G4KGQ5"/>
<organism evidence="2 3">
    <name type="scientific">Lachancea nothofagi CBS 11611</name>
    <dbReference type="NCBI Taxonomy" id="1266666"/>
    <lineage>
        <taxon>Eukaryota</taxon>
        <taxon>Fungi</taxon>
        <taxon>Dikarya</taxon>
        <taxon>Ascomycota</taxon>
        <taxon>Saccharomycotina</taxon>
        <taxon>Saccharomycetes</taxon>
        <taxon>Saccharomycetales</taxon>
        <taxon>Saccharomycetaceae</taxon>
        <taxon>Lachancea</taxon>
    </lineage>
</organism>
<feature type="transmembrane region" description="Helical" evidence="1">
    <location>
        <begin position="68"/>
        <end position="86"/>
    </location>
</feature>
<feature type="transmembrane region" description="Helical" evidence="1">
    <location>
        <begin position="106"/>
        <end position="126"/>
    </location>
</feature>
<evidence type="ECO:0000313" key="3">
    <source>
        <dbReference type="Proteomes" id="UP000189911"/>
    </source>
</evidence>
<keyword evidence="3" id="KW-1185">Reference proteome</keyword>
<accession>A0A1G4KGQ5</accession>
<dbReference type="InterPro" id="IPR024297">
    <property type="entry name" value="Pho86"/>
</dbReference>
<dbReference type="Proteomes" id="UP000189911">
    <property type="component" value="Chromosome G"/>
</dbReference>
<keyword evidence="1" id="KW-0812">Transmembrane</keyword>